<dbReference type="HOGENOM" id="CLU_293537_0_0_0"/>
<dbReference type="Pfam" id="PF06739">
    <property type="entry name" value="SBBP"/>
    <property type="match status" value="1"/>
</dbReference>
<dbReference type="OrthoDB" id="9764804at2"/>
<dbReference type="InterPro" id="IPR014756">
    <property type="entry name" value="Ig_E-set"/>
</dbReference>
<dbReference type="InterPro" id="IPR052918">
    <property type="entry name" value="Motility_Chemotaxis_Reg"/>
</dbReference>
<feature type="signal peptide" evidence="1">
    <location>
        <begin position="1"/>
        <end position="19"/>
    </location>
</feature>
<dbReference type="InterPro" id="IPR015943">
    <property type="entry name" value="WD40/YVTN_repeat-like_dom_sf"/>
</dbReference>
<dbReference type="Gene3D" id="2.80.10.50">
    <property type="match status" value="1"/>
</dbReference>
<keyword evidence="1" id="KW-0732">Signal</keyword>
<dbReference type="InterPro" id="IPR013783">
    <property type="entry name" value="Ig-like_fold"/>
</dbReference>
<accession>Q01W23</accession>
<proteinExistence type="predicted"/>
<evidence type="ECO:0008006" key="3">
    <source>
        <dbReference type="Google" id="ProtNLM"/>
    </source>
</evidence>
<dbReference type="PANTHER" id="PTHR35580">
    <property type="entry name" value="CELL SURFACE GLYCOPROTEIN (S-LAYER PROTEIN)-LIKE PROTEIN"/>
    <property type="match status" value="1"/>
</dbReference>
<dbReference type="Gene3D" id="2.130.10.10">
    <property type="entry name" value="YVTN repeat-like/Quinoprotein amine dehydrogenase"/>
    <property type="match status" value="2"/>
</dbReference>
<evidence type="ECO:0000313" key="2">
    <source>
        <dbReference type="EMBL" id="ABJ86142.1"/>
    </source>
</evidence>
<dbReference type="PANTHER" id="PTHR35580:SF1">
    <property type="entry name" value="PHYTASE-LIKE DOMAIN-CONTAINING PROTEIN"/>
    <property type="match status" value="1"/>
</dbReference>
<protein>
    <recommendedName>
        <fullName evidence="3">IPT/TIG domain-containing protein</fullName>
    </recommendedName>
</protein>
<dbReference type="KEGG" id="sus:Acid_5189"/>
<dbReference type="STRING" id="234267.Acid_5189"/>
<reference evidence="2" key="1">
    <citation type="submission" date="2006-10" db="EMBL/GenBank/DDBJ databases">
        <title>Complete sequence of Solibacter usitatus Ellin6076.</title>
        <authorList>
            <consortium name="US DOE Joint Genome Institute"/>
            <person name="Copeland A."/>
            <person name="Lucas S."/>
            <person name="Lapidus A."/>
            <person name="Barry K."/>
            <person name="Detter J.C."/>
            <person name="Glavina del Rio T."/>
            <person name="Hammon N."/>
            <person name="Israni S."/>
            <person name="Dalin E."/>
            <person name="Tice H."/>
            <person name="Pitluck S."/>
            <person name="Thompson L.S."/>
            <person name="Brettin T."/>
            <person name="Bruce D."/>
            <person name="Han C."/>
            <person name="Tapia R."/>
            <person name="Gilna P."/>
            <person name="Schmutz J."/>
            <person name="Larimer F."/>
            <person name="Land M."/>
            <person name="Hauser L."/>
            <person name="Kyrpides N."/>
            <person name="Mikhailova N."/>
            <person name="Janssen P.H."/>
            <person name="Kuske C.R."/>
            <person name="Richardson P."/>
        </authorList>
    </citation>
    <scope>NUCLEOTIDE SEQUENCE</scope>
    <source>
        <strain evidence="2">Ellin6076</strain>
    </source>
</reference>
<dbReference type="CDD" id="cd15482">
    <property type="entry name" value="Sialidase_non-viral"/>
    <property type="match status" value="1"/>
</dbReference>
<dbReference type="SUPFAM" id="SSF101898">
    <property type="entry name" value="NHL repeat"/>
    <property type="match status" value="1"/>
</dbReference>
<dbReference type="NCBIfam" id="TIGR03437">
    <property type="entry name" value="Soli_cterm"/>
    <property type="match status" value="1"/>
</dbReference>
<dbReference type="AlphaFoldDB" id="Q01W23"/>
<organism evidence="2">
    <name type="scientific">Solibacter usitatus (strain Ellin6076)</name>
    <dbReference type="NCBI Taxonomy" id="234267"/>
    <lineage>
        <taxon>Bacteria</taxon>
        <taxon>Pseudomonadati</taxon>
        <taxon>Acidobacteriota</taxon>
        <taxon>Terriglobia</taxon>
        <taxon>Bryobacterales</taxon>
        <taxon>Solibacteraceae</taxon>
        <taxon>Candidatus Solibacter</taxon>
    </lineage>
</organism>
<dbReference type="InterPro" id="IPR017803">
    <property type="entry name" value="CHP03437_C"/>
</dbReference>
<dbReference type="SUPFAM" id="SSF81296">
    <property type="entry name" value="E set domains"/>
    <property type="match status" value="1"/>
</dbReference>
<name>Q01W23_SOLUE</name>
<feature type="chain" id="PRO_5004163326" description="IPT/TIG domain-containing protein" evidence="1">
    <location>
        <begin position="20"/>
        <end position="1024"/>
    </location>
</feature>
<gene>
    <name evidence="2" type="ordered locus">Acid_5189</name>
</gene>
<evidence type="ECO:0000256" key="1">
    <source>
        <dbReference type="SAM" id="SignalP"/>
    </source>
</evidence>
<dbReference type="SUPFAM" id="SSF110296">
    <property type="entry name" value="Oligoxyloglucan reducing end-specific cellobiohydrolase"/>
    <property type="match status" value="1"/>
</dbReference>
<dbReference type="InParanoid" id="Q01W23"/>
<dbReference type="Gene3D" id="2.60.40.10">
    <property type="entry name" value="Immunoglobulins"/>
    <property type="match status" value="1"/>
</dbReference>
<dbReference type="InterPro" id="IPR010620">
    <property type="entry name" value="SBBP_repeat"/>
</dbReference>
<dbReference type="eggNOG" id="COG4447">
    <property type="taxonomic scope" value="Bacteria"/>
</dbReference>
<dbReference type="EMBL" id="CP000473">
    <property type="protein sequence ID" value="ABJ86142.1"/>
    <property type="molecule type" value="Genomic_DNA"/>
</dbReference>
<sequence length="1024" mass="101730" precursor="true">MRTLLFMNVILGLSWGATAADLAPSLQWVKTTGGSGNSSVAAAAADATGNLYIVGSTTSLDFPITPAGTPVAQTTAGGSMLVRIDLASASASRLFPANLPPIGVAAAAPADPSILFAASGSQIWKSSDGGSTWSMISQFAGGVSVSGLAVDPTKSTTVYAGTPTVGINRSIDGGATWTAINNGITSAPDGSIRVGGVWVEPASPNVIFTSTAFGLARSTDSGATWKTVGGGNSFSAVAFDPITAGTLYFVDGNTISKSTDNGETFVRVSPLPDQTALFTLAPDPKHAGVLYAGTSAGIFQSGDSGATWSLKVAGVTTVLAADPNSPAFYANSSGYGIVKSTDGFATTSPIGANEPSVRQLIVSGPNLFEISAPTTDAFLMKLDSNGNVVYSTYFGGSGSDAATALAVGSDGSLYVAGTTNSADLPVTAGAYIIKLPSAHGGSASFVLKLNPDGSLAWATYFTETIVSAIAVDSTGNAYLGGASGGGLPTTAGAYQTDFQQSVASSGFFGVIGPLSAFVTKFNAKGTGLVYSTYIPTDNQKNTVAGTQALVVDAAGNVWIGAALNPGIVPTGIGASVVKLNSTGSAVLASAVQAGLGNVAALALDASSNVYVAGSTSQAAKFPATPGAFQSFPLPAIPALIYQAPSGGGLDAFVAKWDSSLTHLLAATLLGGELPDTATSVAVDSSGAVIVSGYTDSKAFPTHTPFQASFSSRAGFVAALDSNLSQLMFSTYLGDGRPFAVYGAVPDGSGNILVAGSTLSPGGAFVGGDNGASFSVGNLVVANKIALPPAPLVRLDSVQNYASRLGAPLAPGEPVTALGAGFGNGAQLMLDGSPLVTVSASATSIVAVVPDTAATSGVHTLQVSNNGTLSNSVYAPAAAASPAIYSADGSGAGQGYILNSDGTVNSPSNPAAPGSAITILVAGAGQYTLSNGFAVTALMPAVFINGFYCNGIAAVVGPVAGLPGNVYQLSVFVPDPAVLANNNPDLKNFKFPAQSGIQLLMGPSNASNFANSPMVSQNGIFINIK</sequence>